<organism evidence="1 2">
    <name type="scientific">Rheinheimera mesophila</name>
    <dbReference type="NCBI Taxonomy" id="1547515"/>
    <lineage>
        <taxon>Bacteria</taxon>
        <taxon>Pseudomonadati</taxon>
        <taxon>Pseudomonadota</taxon>
        <taxon>Gammaproteobacteria</taxon>
        <taxon>Chromatiales</taxon>
        <taxon>Chromatiaceae</taxon>
        <taxon>Rheinheimera</taxon>
    </lineage>
</organism>
<dbReference type="Proteomes" id="UP000276260">
    <property type="component" value="Unassembled WGS sequence"/>
</dbReference>
<accession>A0A3P3QCN3</accession>
<dbReference type="OrthoDB" id="5600394at2"/>
<gene>
    <name evidence="1" type="ORF">EIK76_15690</name>
</gene>
<dbReference type="Pfam" id="PF08891">
    <property type="entry name" value="YfcL"/>
    <property type="match status" value="1"/>
</dbReference>
<protein>
    <submittedName>
        <fullName evidence="1">YfcL family protein</fullName>
    </submittedName>
</protein>
<dbReference type="EMBL" id="RRCF01000005">
    <property type="protein sequence ID" value="RRJ18987.1"/>
    <property type="molecule type" value="Genomic_DNA"/>
</dbReference>
<evidence type="ECO:0000313" key="2">
    <source>
        <dbReference type="Proteomes" id="UP000276260"/>
    </source>
</evidence>
<sequence>MQDVQTYIQQVAGFLDAMVQHASDDELFAGGYLRGHFDLAVGRLELTEQPFARAELTGSVQLSLEQAIAGGELTEQDQHLVLNLWQQLQQLS</sequence>
<reference evidence="1 2" key="1">
    <citation type="submission" date="2018-11" db="EMBL/GenBank/DDBJ databases">
        <title>Draft genome analysis of Rheinheimera mesophila isolated from an industrial waste site.</title>
        <authorList>
            <person name="Yu Q."/>
            <person name="Qi Y."/>
            <person name="Zhang H."/>
            <person name="Lu Y."/>
            <person name="Pu J."/>
        </authorList>
    </citation>
    <scope>NUCLEOTIDE SEQUENCE [LARGE SCALE GENOMIC DNA]</scope>
    <source>
        <strain evidence="1 2">IITR13</strain>
    </source>
</reference>
<comment type="caution">
    <text evidence="1">The sequence shown here is derived from an EMBL/GenBank/DDBJ whole genome shotgun (WGS) entry which is preliminary data.</text>
</comment>
<dbReference type="RefSeq" id="WP_046519245.1">
    <property type="nucleotide sequence ID" value="NZ_LAVS01000009.1"/>
</dbReference>
<name>A0A3P3QCN3_9GAMM</name>
<proteinExistence type="predicted"/>
<evidence type="ECO:0000313" key="1">
    <source>
        <dbReference type="EMBL" id="RRJ18987.1"/>
    </source>
</evidence>
<keyword evidence="2" id="KW-1185">Reference proteome</keyword>
<dbReference type="AlphaFoldDB" id="A0A3P3QCN3"/>
<dbReference type="InterPro" id="IPR014987">
    <property type="entry name" value="UPF_YfcL"/>
</dbReference>